<dbReference type="STRING" id="953739.SVEN_0183"/>
<dbReference type="PROSITE" id="PS00557">
    <property type="entry name" value="FMN_HYDROXY_ACID_DH_1"/>
    <property type="match status" value="1"/>
</dbReference>
<feature type="active site" description="Proton acceptor" evidence="4">
    <location>
        <position position="301"/>
    </location>
</feature>
<comment type="cofactor">
    <cofactor evidence="1">
        <name>FMN</name>
        <dbReference type="ChEBI" id="CHEBI:58210"/>
    </cofactor>
</comment>
<dbReference type="EMBL" id="FR845719">
    <property type="protein sequence ID" value="CCA53471.1"/>
    <property type="molecule type" value="Genomic_DNA"/>
</dbReference>
<feature type="binding site" evidence="5">
    <location>
        <position position="168"/>
    </location>
    <ligand>
        <name>FMN</name>
        <dbReference type="ChEBI" id="CHEBI:58210"/>
    </ligand>
</feature>
<accession>F2R4J4</accession>
<dbReference type="InterPro" id="IPR012133">
    <property type="entry name" value="Alpha-hydoxy_acid_DH_FMN"/>
</dbReference>
<feature type="binding site" evidence="5">
    <location>
        <begin position="115"/>
        <end position="117"/>
    </location>
    <ligand>
        <name>FMN</name>
        <dbReference type="ChEBI" id="CHEBI:58210"/>
    </ligand>
</feature>
<evidence type="ECO:0000313" key="7">
    <source>
        <dbReference type="EMBL" id="CCA53471.1"/>
    </source>
</evidence>
<comment type="similarity">
    <text evidence="3">Belongs to the FMN-dependent alpha-hydroxy acid dehydrogenase family.</text>
</comment>
<feature type="binding site" evidence="5">
    <location>
        <begin position="331"/>
        <end position="335"/>
    </location>
    <ligand>
        <name>FMN</name>
        <dbReference type="ChEBI" id="CHEBI:58210"/>
    </ligand>
</feature>
<proteinExistence type="inferred from homology"/>
<evidence type="ECO:0000256" key="3">
    <source>
        <dbReference type="ARBA" id="ARBA00024042"/>
    </source>
</evidence>
<dbReference type="PANTHER" id="PTHR10578:SF143">
    <property type="entry name" value="FMN-DEPENDENT ALPHA-HYDROXY ACID DEHYDROGENASE PB1A11.03"/>
    <property type="match status" value="1"/>
</dbReference>
<dbReference type="AlphaFoldDB" id="F2R4J4"/>
<dbReference type="PATRIC" id="fig|953739.5.peg.4609"/>
<keyword evidence="5" id="KW-0288">FMN</keyword>
<dbReference type="InterPro" id="IPR037396">
    <property type="entry name" value="FMN_HAD"/>
</dbReference>
<dbReference type="PROSITE" id="PS51349">
    <property type="entry name" value="FMN_HYDROXY_ACID_DH_2"/>
    <property type="match status" value="1"/>
</dbReference>
<protein>
    <submittedName>
        <fullName evidence="7">Lactate 2-monooxygenase</fullName>
        <ecNumber evidence="7">1.13.12.4</ecNumber>
    </submittedName>
</protein>
<reference evidence="7 8" key="1">
    <citation type="journal article" date="2011" name="BMC Genomics">
        <title>Genome-wide analysis of the role of GlnR in Streptomyces venezuelae provides new insights into global nitrogen regulation in actinomycetes.</title>
        <authorList>
            <person name="Pullan S.T."/>
            <person name="Bibb M.J."/>
            <person name="Merrick M."/>
        </authorList>
    </citation>
    <scope>NUCLEOTIDE SEQUENCE [LARGE SCALE GENOMIC DNA]</scope>
    <source>
        <strain evidence="7">ATCC 10712</strain>
    </source>
</reference>
<organism evidence="7 8">
    <name type="scientific">Streptomyces venezuelae (strain ATCC 10712 / CBS 650.69 / DSM 40230 / JCM 4526 / NBRC 13096 / PD 04745)</name>
    <dbReference type="NCBI Taxonomy" id="953739"/>
    <lineage>
        <taxon>Bacteria</taxon>
        <taxon>Bacillati</taxon>
        <taxon>Actinomycetota</taxon>
        <taxon>Actinomycetes</taxon>
        <taxon>Kitasatosporales</taxon>
        <taxon>Streptomycetaceae</taxon>
        <taxon>Streptomyces</taxon>
    </lineage>
</organism>
<feature type="binding site" evidence="5">
    <location>
        <position position="304"/>
    </location>
    <ligand>
        <name>glyoxylate</name>
        <dbReference type="ChEBI" id="CHEBI:36655"/>
    </ligand>
</feature>
<keyword evidence="8" id="KW-1185">Reference proteome</keyword>
<feature type="binding site" evidence="5">
    <location>
        <position position="299"/>
    </location>
    <ligand>
        <name>FMN</name>
        <dbReference type="ChEBI" id="CHEBI:58210"/>
    </ligand>
</feature>
<keyword evidence="7" id="KW-0503">Monooxygenase</keyword>
<evidence type="ECO:0000256" key="1">
    <source>
        <dbReference type="ARBA" id="ARBA00001917"/>
    </source>
</evidence>
<feature type="binding site" evidence="5">
    <location>
        <position position="170"/>
    </location>
    <ligand>
        <name>glyoxylate</name>
        <dbReference type="ChEBI" id="CHEBI:36655"/>
    </ligand>
</feature>
<sequence>MIGRPADRNRKGRAHPMPQHYGDYQHEIYFDGLFGVLPTLPMTFAELEERARAALPPSVWSYVAGGAGDEYTQEANVAAFRNWGLVPRMMVGADRRDLTVDLFGLTLPSPLFMAPVGVIGLCAQDGHGDLATARAAARTGVPMIASTLTADPMEDVAAEFGDTPGFFQLYTPTDRDLAESLVHRAEAAGFKGIVVTLDTWITGWRPRDLGTGNFPQLRGHALANYTSDPVFRARLAKTPEEDPRAAVLEWVGVFGKPLVWDDLAWLRSLTDLPIVLKGICHPEDVRRARDGGVDGIYCSNHGGRQANGGLPALDALPGVVAAADGLPVLFDSGVRSGADVVKALALGATAVGVGRPYAYGLALGGTDGIVHVLRSLLAEADLIMAVDGYPALADLRAEGALRAVRG</sequence>
<dbReference type="Proteomes" id="UP000006854">
    <property type="component" value="Chromosome"/>
</dbReference>
<feature type="binding site" evidence="5">
    <location>
        <position position="196"/>
    </location>
    <ligand>
        <name>FMN</name>
        <dbReference type="ChEBI" id="CHEBI:58210"/>
    </ligand>
</feature>
<feature type="binding site" evidence="5">
    <location>
        <position position="277"/>
    </location>
    <ligand>
        <name>FMN</name>
        <dbReference type="ChEBI" id="CHEBI:58210"/>
    </ligand>
</feature>
<evidence type="ECO:0000256" key="4">
    <source>
        <dbReference type="PIRSR" id="PIRSR000138-1"/>
    </source>
</evidence>
<dbReference type="EC" id="1.13.12.4" evidence="7"/>
<feature type="binding site" evidence="5">
    <location>
        <position position="301"/>
    </location>
    <ligand>
        <name>glyoxylate</name>
        <dbReference type="ChEBI" id="CHEBI:36655"/>
    </ligand>
</feature>
<dbReference type="GO" id="GO:0010181">
    <property type="term" value="F:FMN binding"/>
    <property type="evidence" value="ECO:0007669"/>
    <property type="project" value="InterPro"/>
</dbReference>
<dbReference type="PANTHER" id="PTHR10578">
    <property type="entry name" value="S -2-HYDROXY-ACID OXIDASE-RELATED"/>
    <property type="match status" value="1"/>
</dbReference>
<evidence type="ECO:0000256" key="2">
    <source>
        <dbReference type="ARBA" id="ARBA00023002"/>
    </source>
</evidence>
<dbReference type="PIRSF" id="PIRSF000138">
    <property type="entry name" value="Al-hdrx_acd_dh"/>
    <property type="match status" value="1"/>
</dbReference>
<dbReference type="GO" id="GO:0050040">
    <property type="term" value="F:lactate 2-monooxygenase activity"/>
    <property type="evidence" value="ECO:0007669"/>
    <property type="project" value="UniProtKB-EC"/>
</dbReference>
<gene>
    <name evidence="7" type="ordered locus">SVEN_0183</name>
</gene>
<dbReference type="Gene3D" id="3.20.20.70">
    <property type="entry name" value="Aldolase class I"/>
    <property type="match status" value="1"/>
</dbReference>
<name>F2R4J4_STRVP</name>
<evidence type="ECO:0000259" key="6">
    <source>
        <dbReference type="PROSITE" id="PS51349"/>
    </source>
</evidence>
<feature type="binding site" evidence="5">
    <location>
        <position position="205"/>
    </location>
    <ligand>
        <name>glyoxylate</name>
        <dbReference type="ChEBI" id="CHEBI:36655"/>
    </ligand>
</feature>
<dbReference type="HOGENOM" id="CLU_020639_0_1_11"/>
<dbReference type="eggNOG" id="COG1304">
    <property type="taxonomic scope" value="Bacteria"/>
</dbReference>
<feature type="binding site" evidence="5">
    <location>
        <position position="146"/>
    </location>
    <ligand>
        <name>FMN</name>
        <dbReference type="ChEBI" id="CHEBI:58210"/>
    </ligand>
</feature>
<dbReference type="InterPro" id="IPR008259">
    <property type="entry name" value="FMN_hydac_DH_AS"/>
</dbReference>
<evidence type="ECO:0000313" key="8">
    <source>
        <dbReference type="Proteomes" id="UP000006854"/>
    </source>
</evidence>
<keyword evidence="5" id="KW-0285">Flavoprotein</keyword>
<dbReference type="SUPFAM" id="SSF51395">
    <property type="entry name" value="FMN-linked oxidoreductases"/>
    <property type="match status" value="1"/>
</dbReference>
<keyword evidence="2 7" id="KW-0560">Oxidoreductase</keyword>
<dbReference type="InterPro" id="IPR013785">
    <property type="entry name" value="Aldolase_TIM"/>
</dbReference>
<dbReference type="Pfam" id="PF01070">
    <property type="entry name" value="FMN_dh"/>
    <property type="match status" value="1"/>
</dbReference>
<dbReference type="InterPro" id="IPR000262">
    <property type="entry name" value="FMN-dep_DH"/>
</dbReference>
<feature type="binding site" evidence="5">
    <location>
        <begin position="354"/>
        <end position="355"/>
    </location>
    <ligand>
        <name>FMN</name>
        <dbReference type="ChEBI" id="CHEBI:58210"/>
    </ligand>
</feature>
<feature type="binding site" evidence="5">
    <location>
        <position position="62"/>
    </location>
    <ligand>
        <name>glyoxylate</name>
        <dbReference type="ChEBI" id="CHEBI:36655"/>
    </ligand>
</feature>
<feature type="domain" description="FMN hydroxy acid dehydrogenase" evidence="6">
    <location>
        <begin position="36"/>
        <end position="405"/>
    </location>
</feature>
<evidence type="ECO:0000256" key="5">
    <source>
        <dbReference type="PIRSR" id="PIRSR000138-2"/>
    </source>
</evidence>
<dbReference type="KEGG" id="sve:SVEN_0183"/>